<evidence type="ECO:0008006" key="5">
    <source>
        <dbReference type="Google" id="ProtNLM"/>
    </source>
</evidence>
<organism evidence="3 4">
    <name type="scientific">Neoarthrinium moseri</name>
    <dbReference type="NCBI Taxonomy" id="1658444"/>
    <lineage>
        <taxon>Eukaryota</taxon>
        <taxon>Fungi</taxon>
        <taxon>Dikarya</taxon>
        <taxon>Ascomycota</taxon>
        <taxon>Pezizomycotina</taxon>
        <taxon>Sordariomycetes</taxon>
        <taxon>Xylariomycetidae</taxon>
        <taxon>Amphisphaeriales</taxon>
        <taxon>Apiosporaceae</taxon>
        <taxon>Neoarthrinium</taxon>
    </lineage>
</organism>
<keyword evidence="2" id="KW-1133">Transmembrane helix</keyword>
<proteinExistence type="predicted"/>
<feature type="compositionally biased region" description="Basic and acidic residues" evidence="1">
    <location>
        <begin position="332"/>
        <end position="445"/>
    </location>
</feature>
<feature type="region of interest" description="Disordered" evidence="1">
    <location>
        <begin position="20"/>
        <end position="40"/>
    </location>
</feature>
<evidence type="ECO:0000256" key="2">
    <source>
        <dbReference type="SAM" id="Phobius"/>
    </source>
</evidence>
<dbReference type="PANTHER" id="PTHR15887">
    <property type="entry name" value="TRANSMEMBRANE PROTEIN 69"/>
    <property type="match status" value="1"/>
</dbReference>
<feature type="transmembrane region" description="Helical" evidence="2">
    <location>
        <begin position="144"/>
        <end position="166"/>
    </location>
</feature>
<dbReference type="EMBL" id="JAFIMR010000028">
    <property type="protein sequence ID" value="KAI1861904.1"/>
    <property type="molecule type" value="Genomic_DNA"/>
</dbReference>
<evidence type="ECO:0000313" key="3">
    <source>
        <dbReference type="EMBL" id="KAI1861904.1"/>
    </source>
</evidence>
<dbReference type="PANTHER" id="PTHR15887:SF1">
    <property type="entry name" value="TRANSMEMBRANE PROTEIN 69"/>
    <property type="match status" value="1"/>
</dbReference>
<dbReference type="Pfam" id="PF11911">
    <property type="entry name" value="DUF3429"/>
    <property type="match status" value="1"/>
</dbReference>
<feature type="transmembrane region" description="Helical" evidence="2">
    <location>
        <begin position="201"/>
        <end position="220"/>
    </location>
</feature>
<evidence type="ECO:0000313" key="4">
    <source>
        <dbReference type="Proteomes" id="UP000829685"/>
    </source>
</evidence>
<dbReference type="Proteomes" id="UP000829685">
    <property type="component" value="Unassembled WGS sequence"/>
</dbReference>
<name>A0A9P9WGM4_9PEZI</name>
<feature type="region of interest" description="Disordered" evidence="1">
    <location>
        <begin position="62"/>
        <end position="101"/>
    </location>
</feature>
<feature type="compositionally biased region" description="Basic and acidic residues" evidence="1">
    <location>
        <begin position="75"/>
        <end position="92"/>
    </location>
</feature>
<accession>A0A9P9WGM4</accession>
<dbReference type="AlphaFoldDB" id="A0A9P9WGM4"/>
<keyword evidence="2" id="KW-0472">Membrane</keyword>
<keyword evidence="4" id="KW-1185">Reference proteome</keyword>
<keyword evidence="2" id="KW-0812">Transmembrane</keyword>
<dbReference type="InterPro" id="IPR021836">
    <property type="entry name" value="DUF3429"/>
</dbReference>
<sequence>MLRSTRPLLAGSTRAVARQRITTTPSRQAQRHAAYFTSPPSPRIAASLPIASRILPVTHKTAYATKPPGQMQSGRDPEEEKKWAEQKLKPHPESVSSESSVRHLLETGKEKPRSEATPVAEGIKHDLGLVKETFALNTVPKESYVLGLAGTIPYLATSASTLYLSWALNTDWPTSSSFLNGILMDHDSARYWLGVIEPIQLGYGAVIISFLGAIHWGLEYAEKTPSYDRTRFRYGLGLLASVVAWPTLFIPWQFGLTSQFAAFVGLYFADSRAAVRGWVPSWYASYRFVLTAIVGLAIMLSLIGRMKIGPDAPRLTGLSEKFHATNGEEEYSDKWAKAEEEEKVKRKKAKQEEEKRKTKEEAEQKKKEEAEKKKKKTGGKDDKVAKEGEGDNAGEGKDEGKEEKSDGKDGSSNEDKADDKKKDEADGKKKDAAGDDKKDGGGDEK</sequence>
<dbReference type="OrthoDB" id="194289at2759"/>
<feature type="transmembrane region" description="Helical" evidence="2">
    <location>
        <begin position="232"/>
        <end position="254"/>
    </location>
</feature>
<gene>
    <name evidence="3" type="ORF">JX265_009407</name>
</gene>
<reference evidence="3" key="1">
    <citation type="submission" date="2021-03" db="EMBL/GenBank/DDBJ databases">
        <title>Revisited historic fungal species revealed as producer of novel bioactive compounds through whole genome sequencing and comparative genomics.</title>
        <authorList>
            <person name="Vignolle G.A."/>
            <person name="Hochenegger N."/>
            <person name="Mach R.L."/>
            <person name="Mach-Aigner A.R."/>
            <person name="Javad Rahimi M."/>
            <person name="Salim K.A."/>
            <person name="Chan C.M."/>
            <person name="Lim L.B.L."/>
            <person name="Cai F."/>
            <person name="Druzhinina I.S."/>
            <person name="U'Ren J.M."/>
            <person name="Derntl C."/>
        </authorList>
    </citation>
    <scope>NUCLEOTIDE SEQUENCE</scope>
    <source>
        <strain evidence="3">TUCIM 5799</strain>
    </source>
</reference>
<feature type="transmembrane region" description="Helical" evidence="2">
    <location>
        <begin position="284"/>
        <end position="304"/>
    </location>
</feature>
<feature type="region of interest" description="Disordered" evidence="1">
    <location>
        <begin position="329"/>
        <end position="445"/>
    </location>
</feature>
<protein>
    <recommendedName>
        <fullName evidence="5">Mitochondrial inner membrane protein 1</fullName>
    </recommendedName>
</protein>
<comment type="caution">
    <text evidence="3">The sequence shown here is derived from an EMBL/GenBank/DDBJ whole genome shotgun (WGS) entry which is preliminary data.</text>
</comment>
<evidence type="ECO:0000256" key="1">
    <source>
        <dbReference type="SAM" id="MobiDB-lite"/>
    </source>
</evidence>